<evidence type="ECO:0000313" key="3">
    <source>
        <dbReference type="Proteomes" id="UP000504724"/>
    </source>
</evidence>
<gene>
    <name evidence="2" type="ORF">HQN79_00385</name>
</gene>
<dbReference type="InterPro" id="IPR025489">
    <property type="entry name" value="DUF4381"/>
</dbReference>
<dbReference type="Proteomes" id="UP000504724">
    <property type="component" value="Chromosome"/>
</dbReference>
<sequence length="156" mass="18485">MNPEVLQQLHDIHLPDPIGWWPLAFAWWILLLSITSIIIGVIWYFTDLKRRNVYRRQAQDTLQSIMHSEQSSNQKIMHINALLKQVAITAYGRRRVAALHQQQWIDFLKENAGYIAQPPQIEQIQQAAYAPENENSRQLLEQWHDYATRWIKGHHQ</sequence>
<organism evidence="2 3">
    <name type="scientific">Thiomicrorhabdus xiamenensis</name>
    <dbReference type="NCBI Taxonomy" id="2739063"/>
    <lineage>
        <taxon>Bacteria</taxon>
        <taxon>Pseudomonadati</taxon>
        <taxon>Pseudomonadota</taxon>
        <taxon>Gammaproteobacteria</taxon>
        <taxon>Thiotrichales</taxon>
        <taxon>Piscirickettsiaceae</taxon>
        <taxon>Thiomicrorhabdus</taxon>
    </lineage>
</organism>
<reference evidence="2 3" key="1">
    <citation type="submission" date="2020-05" db="EMBL/GenBank/DDBJ databases">
        <title>Thiomicrorhabdus sediminis sp.nov. and Thiomicrorhabdus xiamenensis sp.nov., novel sulfur-oxidizing bacteria isolated from coastal sediment.</title>
        <authorList>
            <person name="Liu X."/>
        </authorList>
    </citation>
    <scope>NUCLEOTIDE SEQUENCE [LARGE SCALE GENOMIC DNA]</scope>
    <source>
        <strain evidence="2 3">G2</strain>
    </source>
</reference>
<dbReference type="RefSeq" id="WP_173283724.1">
    <property type="nucleotide sequence ID" value="NZ_CP054020.1"/>
</dbReference>
<dbReference type="Pfam" id="PF14316">
    <property type="entry name" value="DUF4381"/>
    <property type="match status" value="1"/>
</dbReference>
<proteinExistence type="predicted"/>
<keyword evidence="1" id="KW-0812">Transmembrane</keyword>
<dbReference type="KEGG" id="txa:HQN79_00385"/>
<dbReference type="EMBL" id="CP054020">
    <property type="protein sequence ID" value="QKI88133.1"/>
    <property type="molecule type" value="Genomic_DNA"/>
</dbReference>
<keyword evidence="1" id="KW-0472">Membrane</keyword>
<feature type="transmembrane region" description="Helical" evidence="1">
    <location>
        <begin position="20"/>
        <end position="46"/>
    </location>
</feature>
<evidence type="ECO:0000256" key="1">
    <source>
        <dbReference type="SAM" id="Phobius"/>
    </source>
</evidence>
<keyword evidence="3" id="KW-1185">Reference proteome</keyword>
<dbReference type="AlphaFoldDB" id="A0A7D4NMR4"/>
<evidence type="ECO:0000313" key="2">
    <source>
        <dbReference type="EMBL" id="QKI88133.1"/>
    </source>
</evidence>
<keyword evidence="1" id="KW-1133">Transmembrane helix</keyword>
<protein>
    <submittedName>
        <fullName evidence="2">DUF4381 domain-containing protein</fullName>
    </submittedName>
</protein>
<name>A0A7D4NMR4_9GAMM</name>
<accession>A0A7D4NMR4</accession>